<proteinExistence type="predicted"/>
<dbReference type="STRING" id="765440.A0A0C3F322"/>
<dbReference type="HOGENOM" id="CLU_097230_3_0_1"/>
<dbReference type="EMBL" id="KN833011">
    <property type="protein sequence ID" value="KIM79140.1"/>
    <property type="molecule type" value="Genomic_DNA"/>
</dbReference>
<reference evidence="2" key="2">
    <citation type="submission" date="2015-01" db="EMBL/GenBank/DDBJ databases">
        <title>Evolutionary Origins and Diversification of the Mycorrhizal Mutualists.</title>
        <authorList>
            <consortium name="DOE Joint Genome Institute"/>
            <consortium name="Mycorrhizal Genomics Consortium"/>
            <person name="Kohler A."/>
            <person name="Kuo A."/>
            <person name="Nagy L.G."/>
            <person name="Floudas D."/>
            <person name="Copeland A."/>
            <person name="Barry K.W."/>
            <person name="Cichocki N."/>
            <person name="Veneault-Fourrey C."/>
            <person name="LaButti K."/>
            <person name="Lindquist E.A."/>
            <person name="Lipzen A."/>
            <person name="Lundell T."/>
            <person name="Morin E."/>
            <person name="Murat C."/>
            <person name="Riley R."/>
            <person name="Ohm R."/>
            <person name="Sun H."/>
            <person name="Tunlid A."/>
            <person name="Henrissat B."/>
            <person name="Grigoriev I.V."/>
            <person name="Hibbett D.S."/>
            <person name="Martin F."/>
        </authorList>
    </citation>
    <scope>NUCLEOTIDE SEQUENCE [LARGE SCALE GENOMIC DNA]</scope>
    <source>
        <strain evidence="2">F 1598</strain>
    </source>
</reference>
<dbReference type="OrthoDB" id="3557216at2759"/>
<accession>A0A0C3F322</accession>
<evidence type="ECO:0000313" key="2">
    <source>
        <dbReference type="Proteomes" id="UP000054166"/>
    </source>
</evidence>
<dbReference type="Proteomes" id="UP000054166">
    <property type="component" value="Unassembled WGS sequence"/>
</dbReference>
<keyword evidence="2" id="KW-1185">Reference proteome</keyword>
<evidence type="ECO:0000313" key="1">
    <source>
        <dbReference type="EMBL" id="KIM79140.1"/>
    </source>
</evidence>
<sequence>MALQPNIQIINQAALYITAELAKFPNIPALDQGNAILDAIRDLDTQANNRHNELIARIRAIDRNQIARLVNSGCTLPTSALTALLNAKTGAPIANFPATVANIQALTDDNSYQGQDVNRILKELDQDSTGTTESRRARLIRAVGVTMQVIGGA</sequence>
<organism evidence="1 2">
    <name type="scientific">Piloderma croceum (strain F 1598)</name>
    <dbReference type="NCBI Taxonomy" id="765440"/>
    <lineage>
        <taxon>Eukaryota</taxon>
        <taxon>Fungi</taxon>
        <taxon>Dikarya</taxon>
        <taxon>Basidiomycota</taxon>
        <taxon>Agaricomycotina</taxon>
        <taxon>Agaricomycetes</taxon>
        <taxon>Agaricomycetidae</taxon>
        <taxon>Atheliales</taxon>
        <taxon>Atheliaceae</taxon>
        <taxon>Piloderma</taxon>
    </lineage>
</organism>
<dbReference type="AlphaFoldDB" id="A0A0C3F322"/>
<reference evidence="1 2" key="1">
    <citation type="submission" date="2014-04" db="EMBL/GenBank/DDBJ databases">
        <authorList>
            <consortium name="DOE Joint Genome Institute"/>
            <person name="Kuo A."/>
            <person name="Tarkka M."/>
            <person name="Buscot F."/>
            <person name="Kohler A."/>
            <person name="Nagy L.G."/>
            <person name="Floudas D."/>
            <person name="Copeland A."/>
            <person name="Barry K.W."/>
            <person name="Cichocki N."/>
            <person name="Veneault-Fourrey C."/>
            <person name="LaButti K."/>
            <person name="Lindquist E.A."/>
            <person name="Lipzen A."/>
            <person name="Lundell T."/>
            <person name="Morin E."/>
            <person name="Murat C."/>
            <person name="Sun H."/>
            <person name="Tunlid A."/>
            <person name="Henrissat B."/>
            <person name="Grigoriev I.V."/>
            <person name="Hibbett D.S."/>
            <person name="Martin F."/>
            <person name="Nordberg H.P."/>
            <person name="Cantor M.N."/>
            <person name="Hua S.X."/>
        </authorList>
    </citation>
    <scope>NUCLEOTIDE SEQUENCE [LARGE SCALE GENOMIC DNA]</scope>
    <source>
        <strain evidence="1 2">F 1598</strain>
    </source>
</reference>
<dbReference type="InParanoid" id="A0A0C3F322"/>
<name>A0A0C3F322_PILCF</name>
<gene>
    <name evidence="1" type="ORF">PILCRDRAFT_10564</name>
</gene>
<protein>
    <submittedName>
        <fullName evidence="1">Uncharacterized protein</fullName>
    </submittedName>
</protein>